<keyword evidence="2" id="KW-1185">Reference proteome</keyword>
<dbReference type="OrthoDB" id="2973793at2"/>
<name>A0A4Y9ADW7_9BACI</name>
<dbReference type="Proteomes" id="UP000298484">
    <property type="component" value="Unassembled WGS sequence"/>
</dbReference>
<proteinExistence type="predicted"/>
<dbReference type="RefSeq" id="WP_135109811.1">
    <property type="nucleotide sequence ID" value="NZ_SRHY01000010.1"/>
</dbReference>
<evidence type="ECO:0000313" key="1">
    <source>
        <dbReference type="EMBL" id="TFJ93140.1"/>
    </source>
</evidence>
<dbReference type="AlphaFoldDB" id="A0A4Y9ADW7"/>
<protein>
    <submittedName>
        <fullName evidence="1">Uncharacterized protein</fullName>
    </submittedName>
</protein>
<gene>
    <name evidence="1" type="ORF">E4U82_08715</name>
</gene>
<organism evidence="1 2">
    <name type="scientific">Lentibacillus salicampi</name>
    <dbReference type="NCBI Taxonomy" id="175306"/>
    <lineage>
        <taxon>Bacteria</taxon>
        <taxon>Bacillati</taxon>
        <taxon>Bacillota</taxon>
        <taxon>Bacilli</taxon>
        <taxon>Bacillales</taxon>
        <taxon>Bacillaceae</taxon>
        <taxon>Lentibacillus</taxon>
    </lineage>
</organism>
<evidence type="ECO:0000313" key="2">
    <source>
        <dbReference type="Proteomes" id="UP000298484"/>
    </source>
</evidence>
<sequence length="79" mass="9205">MFEDKIPSKESVKQYEDTLKSVNMMNGEDAKAFLKQVYARLDIVQNGNGEYKSEQCVRDLISKFQDLTKITLKNNREQN</sequence>
<comment type="caution">
    <text evidence="1">The sequence shown here is derived from an EMBL/GenBank/DDBJ whole genome shotgun (WGS) entry which is preliminary data.</text>
</comment>
<accession>A0A4Y9ADW7</accession>
<reference evidence="1 2" key="1">
    <citation type="submission" date="2019-03" db="EMBL/GenBank/DDBJ databases">
        <title>Genome sequence of Lentibacillus salicampi ATCC BAA-719.</title>
        <authorList>
            <person name="Maclea K.S."/>
            <person name="Simoes Junior M."/>
        </authorList>
    </citation>
    <scope>NUCLEOTIDE SEQUENCE [LARGE SCALE GENOMIC DNA]</scope>
    <source>
        <strain evidence="1 2">ATCC BAA-719</strain>
    </source>
</reference>
<dbReference type="EMBL" id="SRHY01000010">
    <property type="protein sequence ID" value="TFJ93140.1"/>
    <property type="molecule type" value="Genomic_DNA"/>
</dbReference>